<dbReference type="InParanoid" id="E8R6D0"/>
<dbReference type="AlphaFoldDB" id="E8R6D0"/>
<sequence length="154" mass="17380">MLIVHHFRHRVGSLMLVTFVCATLATSNHATRAQPPDPNSNDQLIAMQGVWYSTDSSGETRWTFKGNLLEVDSPTRDYKFRITLDAQAKPHKHFDFEALEDSPNSPGAKSLGIYKFDGPQKLFICFAVPGASRPKAFANEMFETFVFELSRRPD</sequence>
<proteinExistence type="predicted"/>
<evidence type="ECO:0000256" key="1">
    <source>
        <dbReference type="SAM" id="SignalP"/>
    </source>
</evidence>
<dbReference type="Proteomes" id="UP000008631">
    <property type="component" value="Chromosome"/>
</dbReference>
<dbReference type="KEGG" id="ipa:Isop_1245"/>
<feature type="chain" id="PRO_5003229486" description="TIGR03067 domain-containing protein" evidence="1">
    <location>
        <begin position="31"/>
        <end position="154"/>
    </location>
</feature>
<evidence type="ECO:0008006" key="4">
    <source>
        <dbReference type="Google" id="ProtNLM"/>
    </source>
</evidence>
<dbReference type="InterPro" id="IPR017504">
    <property type="entry name" value="CHP03067_Planctomycetes"/>
</dbReference>
<name>E8R6D0_ISOPI</name>
<feature type="signal peptide" evidence="1">
    <location>
        <begin position="1"/>
        <end position="30"/>
    </location>
</feature>
<organism evidence="2 3">
    <name type="scientific">Isosphaera pallida (strain ATCC 43644 / DSM 9630 / IS1B)</name>
    <dbReference type="NCBI Taxonomy" id="575540"/>
    <lineage>
        <taxon>Bacteria</taxon>
        <taxon>Pseudomonadati</taxon>
        <taxon>Planctomycetota</taxon>
        <taxon>Planctomycetia</taxon>
        <taxon>Isosphaerales</taxon>
        <taxon>Isosphaeraceae</taxon>
        <taxon>Isosphaera</taxon>
    </lineage>
</organism>
<accession>E8R6D0</accession>
<reference evidence="2 3" key="2">
    <citation type="journal article" date="2011" name="Stand. Genomic Sci.">
        <title>Complete genome sequence of Isosphaera pallida type strain (IS1B).</title>
        <authorList>
            <consortium name="US DOE Joint Genome Institute (JGI-PGF)"/>
            <person name="Goker M."/>
            <person name="Cleland D."/>
            <person name="Saunders E."/>
            <person name="Lapidus A."/>
            <person name="Nolan M."/>
            <person name="Lucas S."/>
            <person name="Hammon N."/>
            <person name="Deshpande S."/>
            <person name="Cheng J.F."/>
            <person name="Tapia R."/>
            <person name="Han C."/>
            <person name="Goodwin L."/>
            <person name="Pitluck S."/>
            <person name="Liolios K."/>
            <person name="Pagani I."/>
            <person name="Ivanova N."/>
            <person name="Mavromatis K."/>
            <person name="Pati A."/>
            <person name="Chen A."/>
            <person name="Palaniappan K."/>
            <person name="Land M."/>
            <person name="Hauser L."/>
            <person name="Chang Y.J."/>
            <person name="Jeffries C.D."/>
            <person name="Detter J.C."/>
            <person name="Beck B."/>
            <person name="Woyke T."/>
            <person name="Bristow J."/>
            <person name="Eisen J.A."/>
            <person name="Markowitz V."/>
            <person name="Hugenholtz P."/>
            <person name="Kyrpides N.C."/>
            <person name="Klenk H.P."/>
        </authorList>
    </citation>
    <scope>NUCLEOTIDE SEQUENCE [LARGE SCALE GENOMIC DNA]</scope>
    <source>
        <strain evidence="3">ATCC 43644 / DSM 9630 / IS1B</strain>
    </source>
</reference>
<protein>
    <recommendedName>
        <fullName evidence="4">TIGR03067 domain-containing protein</fullName>
    </recommendedName>
</protein>
<keyword evidence="1" id="KW-0732">Signal</keyword>
<reference key="1">
    <citation type="submission" date="2010-11" db="EMBL/GenBank/DDBJ databases">
        <title>The complete sequence of chromosome of Isophaera pallida ATCC 43644.</title>
        <authorList>
            <consortium name="US DOE Joint Genome Institute (JGI-PGF)"/>
            <person name="Lucas S."/>
            <person name="Copeland A."/>
            <person name="Lapidus A."/>
            <person name="Bruce D."/>
            <person name="Goodwin L."/>
            <person name="Pitluck S."/>
            <person name="Kyrpides N."/>
            <person name="Mavromatis K."/>
            <person name="Pagani I."/>
            <person name="Ivanova N."/>
            <person name="Saunders E."/>
            <person name="Brettin T."/>
            <person name="Detter J.C."/>
            <person name="Han C."/>
            <person name="Tapia R."/>
            <person name="Land M."/>
            <person name="Hauser L."/>
            <person name="Markowitz V."/>
            <person name="Cheng J.-F."/>
            <person name="Hugenholtz P."/>
            <person name="Woyke T."/>
            <person name="Wu D."/>
            <person name="Eisen J.A."/>
        </authorList>
    </citation>
    <scope>NUCLEOTIDE SEQUENCE</scope>
    <source>
        <strain>ATCC 43644</strain>
    </source>
</reference>
<dbReference type="STRING" id="575540.Isop_1245"/>
<dbReference type="HOGENOM" id="CLU_1701893_0_0_0"/>
<dbReference type="RefSeq" id="WP_013564120.1">
    <property type="nucleotide sequence ID" value="NC_014962.1"/>
</dbReference>
<evidence type="ECO:0000313" key="3">
    <source>
        <dbReference type="Proteomes" id="UP000008631"/>
    </source>
</evidence>
<keyword evidence="3" id="KW-1185">Reference proteome</keyword>
<dbReference type="EMBL" id="CP002353">
    <property type="protein sequence ID" value="ADV61831.1"/>
    <property type="molecule type" value="Genomic_DNA"/>
</dbReference>
<evidence type="ECO:0000313" key="2">
    <source>
        <dbReference type="EMBL" id="ADV61831.1"/>
    </source>
</evidence>
<dbReference type="OrthoDB" id="286319at2"/>
<dbReference type="NCBIfam" id="TIGR03067">
    <property type="entry name" value="Planc_TIGR03067"/>
    <property type="match status" value="1"/>
</dbReference>
<gene>
    <name evidence="2" type="ordered locus">Isop_1245</name>
</gene>